<evidence type="ECO:0000256" key="1">
    <source>
        <dbReference type="ARBA" id="ARBA00004651"/>
    </source>
</evidence>
<reference evidence="9" key="2">
    <citation type="submission" date="2021-04" db="EMBL/GenBank/DDBJ databases">
        <authorList>
            <person name="Gilroy R."/>
        </authorList>
    </citation>
    <scope>NUCLEOTIDE SEQUENCE</scope>
    <source>
        <strain evidence="9">CHK179-7159</strain>
    </source>
</reference>
<dbReference type="CDD" id="cd06261">
    <property type="entry name" value="TM_PBP2"/>
    <property type="match status" value="1"/>
</dbReference>
<evidence type="ECO:0000256" key="6">
    <source>
        <dbReference type="ARBA" id="ARBA00023136"/>
    </source>
</evidence>
<feature type="domain" description="ABC transmembrane type-1" evidence="8">
    <location>
        <begin position="1"/>
        <end position="209"/>
    </location>
</feature>
<dbReference type="AlphaFoldDB" id="A0A9D2L060"/>
<protein>
    <submittedName>
        <fullName evidence="9">ABC transporter permease subunit</fullName>
    </submittedName>
</protein>
<proteinExistence type="inferred from homology"/>
<feature type="transmembrane region" description="Helical" evidence="7">
    <location>
        <begin position="28"/>
        <end position="52"/>
    </location>
</feature>
<sequence length="223" mass="25001">MFLVQGIICEVALALAVNELIYKKWGKFFQSCMILPTFISYVAVTYIVSALLDGDNSLINTILQSFDLKPIRFYLEAKYWPMILLLVNVWKQTGYGSVLYLASLSGIDREIYESAEVDGATRWQKIFHINIPLLAPMICIRMLLSLGGIMNSDTGMFYQVTKNVGALYPTTQVLDSYVMNAMTSGTDFSMTSAVTFFQSMVGLVLTIVVNKIVKRFSPESALF</sequence>
<keyword evidence="5 7" id="KW-1133">Transmembrane helix</keyword>
<name>A0A9D2L060_9FIRM</name>
<evidence type="ECO:0000256" key="5">
    <source>
        <dbReference type="ARBA" id="ARBA00022989"/>
    </source>
</evidence>
<dbReference type="Pfam" id="PF00528">
    <property type="entry name" value="BPD_transp_1"/>
    <property type="match status" value="1"/>
</dbReference>
<dbReference type="PROSITE" id="PS50928">
    <property type="entry name" value="ABC_TM1"/>
    <property type="match status" value="1"/>
</dbReference>
<dbReference type="InterPro" id="IPR050809">
    <property type="entry name" value="UgpAE/MalFG_permease"/>
</dbReference>
<gene>
    <name evidence="9" type="ORF">H9717_08000</name>
</gene>
<evidence type="ECO:0000256" key="2">
    <source>
        <dbReference type="ARBA" id="ARBA00022448"/>
    </source>
</evidence>
<comment type="subcellular location">
    <subcellularLocation>
        <location evidence="1 7">Cell membrane</location>
        <topology evidence="1 7">Multi-pass membrane protein</topology>
    </subcellularLocation>
</comment>
<dbReference type="GO" id="GO:0055085">
    <property type="term" value="P:transmembrane transport"/>
    <property type="evidence" value="ECO:0007669"/>
    <property type="project" value="InterPro"/>
</dbReference>
<feature type="transmembrane region" description="Helical" evidence="7">
    <location>
        <begin position="131"/>
        <end position="150"/>
    </location>
</feature>
<evidence type="ECO:0000256" key="3">
    <source>
        <dbReference type="ARBA" id="ARBA00022475"/>
    </source>
</evidence>
<comment type="similarity">
    <text evidence="7">Belongs to the binding-protein-dependent transport system permease family.</text>
</comment>
<dbReference type="EMBL" id="DWYY01000084">
    <property type="protein sequence ID" value="HJA93044.1"/>
    <property type="molecule type" value="Genomic_DNA"/>
</dbReference>
<accession>A0A9D2L060</accession>
<dbReference type="GO" id="GO:0005886">
    <property type="term" value="C:plasma membrane"/>
    <property type="evidence" value="ECO:0007669"/>
    <property type="project" value="UniProtKB-SubCell"/>
</dbReference>
<evidence type="ECO:0000313" key="10">
    <source>
        <dbReference type="Proteomes" id="UP000886858"/>
    </source>
</evidence>
<dbReference type="Proteomes" id="UP000886858">
    <property type="component" value="Unassembled WGS sequence"/>
</dbReference>
<dbReference type="PANTHER" id="PTHR43227">
    <property type="entry name" value="BLL4140 PROTEIN"/>
    <property type="match status" value="1"/>
</dbReference>
<evidence type="ECO:0000256" key="4">
    <source>
        <dbReference type="ARBA" id="ARBA00022692"/>
    </source>
</evidence>
<dbReference type="Gene3D" id="1.10.3720.10">
    <property type="entry name" value="MetI-like"/>
    <property type="match status" value="1"/>
</dbReference>
<dbReference type="InterPro" id="IPR000515">
    <property type="entry name" value="MetI-like"/>
</dbReference>
<keyword evidence="4 7" id="KW-0812">Transmembrane</keyword>
<keyword evidence="3" id="KW-1003">Cell membrane</keyword>
<evidence type="ECO:0000259" key="8">
    <source>
        <dbReference type="PROSITE" id="PS50928"/>
    </source>
</evidence>
<comment type="caution">
    <text evidence="9">The sequence shown here is derived from an EMBL/GenBank/DDBJ whole genome shotgun (WGS) entry which is preliminary data.</text>
</comment>
<dbReference type="InterPro" id="IPR035906">
    <property type="entry name" value="MetI-like_sf"/>
</dbReference>
<organism evidence="9 10">
    <name type="scientific">Candidatus Eisenbergiella merdipullorum</name>
    <dbReference type="NCBI Taxonomy" id="2838553"/>
    <lineage>
        <taxon>Bacteria</taxon>
        <taxon>Bacillati</taxon>
        <taxon>Bacillota</taxon>
        <taxon>Clostridia</taxon>
        <taxon>Lachnospirales</taxon>
        <taxon>Lachnospiraceae</taxon>
        <taxon>Eisenbergiella</taxon>
    </lineage>
</organism>
<dbReference type="SUPFAM" id="SSF161098">
    <property type="entry name" value="MetI-like"/>
    <property type="match status" value="1"/>
</dbReference>
<evidence type="ECO:0000256" key="7">
    <source>
        <dbReference type="RuleBase" id="RU363032"/>
    </source>
</evidence>
<keyword evidence="6 7" id="KW-0472">Membrane</keyword>
<reference evidence="9" key="1">
    <citation type="journal article" date="2021" name="PeerJ">
        <title>Extensive microbial diversity within the chicken gut microbiome revealed by metagenomics and culture.</title>
        <authorList>
            <person name="Gilroy R."/>
            <person name="Ravi A."/>
            <person name="Getino M."/>
            <person name="Pursley I."/>
            <person name="Horton D.L."/>
            <person name="Alikhan N.F."/>
            <person name="Baker D."/>
            <person name="Gharbi K."/>
            <person name="Hall N."/>
            <person name="Watson M."/>
            <person name="Adriaenssens E.M."/>
            <person name="Foster-Nyarko E."/>
            <person name="Jarju S."/>
            <person name="Secka A."/>
            <person name="Antonio M."/>
            <person name="Oren A."/>
            <person name="Chaudhuri R.R."/>
            <person name="La Ragione R."/>
            <person name="Hildebrand F."/>
            <person name="Pallen M.J."/>
        </authorList>
    </citation>
    <scope>NUCLEOTIDE SEQUENCE</scope>
    <source>
        <strain evidence="9">CHK179-7159</strain>
    </source>
</reference>
<evidence type="ECO:0000313" key="9">
    <source>
        <dbReference type="EMBL" id="HJA93044.1"/>
    </source>
</evidence>
<feature type="transmembrane region" description="Helical" evidence="7">
    <location>
        <begin position="188"/>
        <end position="209"/>
    </location>
</feature>
<keyword evidence="2 7" id="KW-0813">Transport</keyword>
<dbReference type="PANTHER" id="PTHR43227:SF11">
    <property type="entry name" value="BLL4140 PROTEIN"/>
    <property type="match status" value="1"/>
</dbReference>